<dbReference type="KEGG" id="rpm:RSPPHO_00470"/>
<dbReference type="NCBIfam" id="TIGR00666">
    <property type="entry name" value="PBP4"/>
    <property type="match status" value="1"/>
</dbReference>
<comment type="similarity">
    <text evidence="1">Belongs to the peptidase S13 family.</text>
</comment>
<accession>H6SP24</accession>
<reference evidence="3 4" key="1">
    <citation type="submission" date="2012-02" db="EMBL/GenBank/DDBJ databases">
        <title>Shotgun genome sequence of Phaeospirillum photometricum DSM 122.</title>
        <authorList>
            <person name="Duquesne K."/>
            <person name="Sturgis J."/>
        </authorList>
    </citation>
    <scope>NUCLEOTIDE SEQUENCE [LARGE SCALE GENOMIC DNA]</scope>
    <source>
        <strain evidence="4">DSM122</strain>
    </source>
</reference>
<name>H6SP24_PARPM</name>
<dbReference type="PANTHER" id="PTHR30023:SF0">
    <property type="entry name" value="PENICILLIN-SENSITIVE CARBOXYPEPTIDASE A"/>
    <property type="match status" value="1"/>
</dbReference>
<dbReference type="AlphaFoldDB" id="H6SP24"/>
<dbReference type="GO" id="GO:0009002">
    <property type="term" value="F:serine-type D-Ala-D-Ala carboxypeptidase activity"/>
    <property type="evidence" value="ECO:0007669"/>
    <property type="project" value="UniProtKB-EC"/>
</dbReference>
<dbReference type="InterPro" id="IPR012338">
    <property type="entry name" value="Beta-lactam/transpept-like"/>
</dbReference>
<gene>
    <name evidence="3" type="ORF">RSPPHO_00470</name>
</gene>
<dbReference type="Proteomes" id="UP000033220">
    <property type="component" value="Chromosome DSM 122"/>
</dbReference>
<dbReference type="Gene3D" id="3.50.80.20">
    <property type="entry name" value="D-Ala-D-Ala carboxypeptidase C, peptidase S13"/>
    <property type="match status" value="1"/>
</dbReference>
<keyword evidence="3" id="KW-0121">Carboxypeptidase</keyword>
<keyword evidence="2 3" id="KW-0378">Hydrolase</keyword>
<dbReference type="Gene3D" id="3.40.710.10">
    <property type="entry name" value="DD-peptidase/beta-lactamase superfamily"/>
    <property type="match status" value="2"/>
</dbReference>
<dbReference type="GO" id="GO:0000270">
    <property type="term" value="P:peptidoglycan metabolic process"/>
    <property type="evidence" value="ECO:0007669"/>
    <property type="project" value="TreeGrafter"/>
</dbReference>
<dbReference type="EC" id="3.4.16.4" evidence="3"/>
<dbReference type="GO" id="GO:0006508">
    <property type="term" value="P:proteolysis"/>
    <property type="evidence" value="ECO:0007669"/>
    <property type="project" value="InterPro"/>
</dbReference>
<organism evidence="3 4">
    <name type="scientific">Pararhodospirillum photometricum DSM 122</name>
    <dbReference type="NCBI Taxonomy" id="1150469"/>
    <lineage>
        <taxon>Bacteria</taxon>
        <taxon>Pseudomonadati</taxon>
        <taxon>Pseudomonadota</taxon>
        <taxon>Alphaproteobacteria</taxon>
        <taxon>Rhodospirillales</taxon>
        <taxon>Rhodospirillaceae</taxon>
        <taxon>Pararhodospirillum</taxon>
    </lineage>
</organism>
<dbReference type="InterPro" id="IPR000667">
    <property type="entry name" value="Peptidase_S13"/>
</dbReference>
<evidence type="ECO:0000256" key="1">
    <source>
        <dbReference type="ARBA" id="ARBA00006096"/>
    </source>
</evidence>
<proteinExistence type="inferred from homology"/>
<sequence>MPRAHAQQGPLDADALIARYGFRPDQVGFAVFDPQANAWIETHMPDQPFLPASVSKVPTTVAALEMLGPTFRWQTRFVSAAPVVDGVLKGDLYLVGDGDPTLDGPTLARLVRGLEGAGIRAVQGNFYYDDTLVATGPVIEATQPDDLAYNPGYGALSLDFNRALLSWDPKAGPRFIEAGGTPVGEGQRVRVARPGDPDAPPPGLRPHFEGVQGVVPASLAGAGEAWVLPSSWKGTGSLWLPVKHPGAYTANAARVMIQRRGIALGSPRPAAAPPQARILAVIESAPLYDVVAKVLKTSNNLVAEMIGLATTRRLTGQVLPLAESAAVVNRLFAGSLAGVDWSSFRLANHSGLSPESRATPRQIATILDYAQRHAFHGLDYAALLPRRPWHNSDDDEGPAPGSVGTTGQVPVWAKTGTVYYGRGLAGFLVAGSGRLLTFAIFVSDFDKREAFDRLNRHDSAADVRAARAWLGRARALERDLADLWRARH</sequence>
<dbReference type="HOGENOM" id="CLU_536242_0_0_5"/>
<dbReference type="STRING" id="1150469.RSPPHO_00470"/>
<dbReference type="PATRIC" id="fig|1150469.3.peg.552"/>
<evidence type="ECO:0000313" key="3">
    <source>
        <dbReference type="EMBL" id="CCG07096.1"/>
    </source>
</evidence>
<dbReference type="PANTHER" id="PTHR30023">
    <property type="entry name" value="D-ALANYL-D-ALANINE CARBOXYPEPTIDASE"/>
    <property type="match status" value="1"/>
</dbReference>
<dbReference type="RefSeq" id="WP_014413736.1">
    <property type="nucleotide sequence ID" value="NC_017059.1"/>
</dbReference>
<dbReference type="PRINTS" id="PR00922">
    <property type="entry name" value="DADACBPTASE3"/>
</dbReference>
<dbReference type="eggNOG" id="COG2027">
    <property type="taxonomic scope" value="Bacteria"/>
</dbReference>
<evidence type="ECO:0000256" key="2">
    <source>
        <dbReference type="ARBA" id="ARBA00022801"/>
    </source>
</evidence>
<dbReference type="SUPFAM" id="SSF56601">
    <property type="entry name" value="beta-lactamase/transpeptidase-like"/>
    <property type="match status" value="1"/>
</dbReference>
<keyword evidence="3" id="KW-0645">Protease</keyword>
<dbReference type="EMBL" id="HE663493">
    <property type="protein sequence ID" value="CCG07096.1"/>
    <property type="molecule type" value="Genomic_DNA"/>
</dbReference>
<evidence type="ECO:0000313" key="4">
    <source>
        <dbReference type="Proteomes" id="UP000033220"/>
    </source>
</evidence>
<protein>
    <submittedName>
        <fullName evidence="3">Peptidase S13, D-Ala-D-Ala carboxypeptidase C</fullName>
        <ecNumber evidence="3">3.4.16.4</ecNumber>
    </submittedName>
</protein>
<keyword evidence="4" id="KW-1185">Reference proteome</keyword>
<dbReference type="Pfam" id="PF02113">
    <property type="entry name" value="Peptidase_S13"/>
    <property type="match status" value="1"/>
</dbReference>